<protein>
    <submittedName>
        <fullName evidence="2">Peptidase S1 domain-containing protein</fullName>
    </submittedName>
</protein>
<dbReference type="WBParaSite" id="RSKR_0000058000.1">
    <property type="protein sequence ID" value="RSKR_0000058000.1"/>
    <property type="gene ID" value="RSKR_0000058000"/>
</dbReference>
<reference evidence="2" key="1">
    <citation type="submission" date="2016-11" db="UniProtKB">
        <authorList>
            <consortium name="WormBaseParasite"/>
        </authorList>
    </citation>
    <scope>IDENTIFICATION</scope>
    <source>
        <strain evidence="2">KR3021</strain>
    </source>
</reference>
<evidence type="ECO:0000313" key="1">
    <source>
        <dbReference type="Proteomes" id="UP000095286"/>
    </source>
</evidence>
<dbReference type="Proteomes" id="UP000095286">
    <property type="component" value="Unplaced"/>
</dbReference>
<sequence length="288" mass="31349">MNTLQFFIVAVLISVAICASTCGQTPVKPTIDKSEEKIVGGHFATPYSWPWQVVFCTAGWFSTCSLECGGTIIAPGFVMTAGHCVYGSTNAPKTFRVKTGVFDEATQNENGEVIHRIKAIHLHPKYIPDPDPVWDIAILELEDTITFNDHVQPVCLPTHDSDVVVDPNSAWVTGWGTTTENGNISKKLRQVKVPFVNATQCDSEYPHELQDNVMICAGKRGIDTCQGDSGGPLVVQSKSGAWFQYGITSFGSGCAEYRHPGIYSRVTAYCDFIKTTTNGNVTCTDPSN</sequence>
<proteinExistence type="predicted"/>
<name>A0AC35THB9_9BILA</name>
<accession>A0AC35THB9</accession>
<organism evidence="1 2">
    <name type="scientific">Rhabditophanes sp. KR3021</name>
    <dbReference type="NCBI Taxonomy" id="114890"/>
    <lineage>
        <taxon>Eukaryota</taxon>
        <taxon>Metazoa</taxon>
        <taxon>Ecdysozoa</taxon>
        <taxon>Nematoda</taxon>
        <taxon>Chromadorea</taxon>
        <taxon>Rhabditida</taxon>
        <taxon>Tylenchina</taxon>
        <taxon>Panagrolaimomorpha</taxon>
        <taxon>Strongyloidoidea</taxon>
        <taxon>Alloionematidae</taxon>
        <taxon>Rhabditophanes</taxon>
    </lineage>
</organism>
<evidence type="ECO:0000313" key="2">
    <source>
        <dbReference type="WBParaSite" id="RSKR_0000058000.1"/>
    </source>
</evidence>